<dbReference type="OrthoDB" id="419694at2759"/>
<dbReference type="EC" id="2.7.1.160" evidence="3"/>
<keyword evidence="5" id="KW-0520">NAD</keyword>
<name>A0A3D8RAY9_9HELO</name>
<dbReference type="EMBL" id="PDLM01000008">
    <property type="protein sequence ID" value="RDW71088.1"/>
    <property type="molecule type" value="Genomic_DNA"/>
</dbReference>
<protein>
    <recommendedName>
        <fullName evidence="3">2'-phosphotransferase</fullName>
        <ecNumber evidence="3">2.7.1.160</ecNumber>
    </recommendedName>
</protein>
<keyword evidence="4" id="KW-0808">Transferase</keyword>
<dbReference type="PANTHER" id="PTHR12684">
    <property type="entry name" value="PUTATIVE PHOSPHOTRANSFERASE"/>
    <property type="match status" value="1"/>
</dbReference>
<dbReference type="Pfam" id="PF01885">
    <property type="entry name" value="PTS_2-RNA"/>
    <property type="match status" value="1"/>
</dbReference>
<feature type="region of interest" description="Disordered" evidence="7">
    <location>
        <begin position="300"/>
        <end position="349"/>
    </location>
</feature>
<evidence type="ECO:0000256" key="5">
    <source>
        <dbReference type="ARBA" id="ARBA00023027"/>
    </source>
</evidence>
<dbReference type="InterPro" id="IPR042080">
    <property type="entry name" value="RNA_2'-PTrans_N"/>
</dbReference>
<dbReference type="GO" id="GO:0000215">
    <property type="term" value="F:tRNA 2'-phosphotransferase activity"/>
    <property type="evidence" value="ECO:0007669"/>
    <property type="project" value="UniProtKB-EC"/>
</dbReference>
<dbReference type="GO" id="GO:0006388">
    <property type="term" value="P:tRNA splicing, via endonucleolytic cleavage and ligation"/>
    <property type="evidence" value="ECO:0007669"/>
    <property type="project" value="TreeGrafter"/>
</dbReference>
<evidence type="ECO:0000313" key="9">
    <source>
        <dbReference type="Proteomes" id="UP000256645"/>
    </source>
</evidence>
<evidence type="ECO:0000313" key="8">
    <source>
        <dbReference type="EMBL" id="RDW71088.1"/>
    </source>
</evidence>
<dbReference type="Gene3D" id="3.20.170.30">
    <property type="match status" value="1"/>
</dbReference>
<evidence type="ECO:0000256" key="1">
    <source>
        <dbReference type="ARBA" id="ARBA00003343"/>
    </source>
</evidence>
<comment type="catalytic activity">
    <reaction evidence="6">
        <text>2'-phospho-[ligated tRNA] + NAD(+) = mature tRNA + ADP-alpha-D-ribose 1'',2''-cyclic phosphate + nicotinamide</text>
        <dbReference type="Rhea" id="RHEA:23324"/>
        <dbReference type="Rhea" id="RHEA-COMP:11106"/>
        <dbReference type="Rhea" id="RHEA-COMP:11107"/>
        <dbReference type="ChEBI" id="CHEBI:17154"/>
        <dbReference type="ChEBI" id="CHEBI:57540"/>
        <dbReference type="ChEBI" id="CHEBI:76596"/>
        <dbReference type="ChEBI" id="CHEBI:82883"/>
        <dbReference type="ChEBI" id="CHEBI:85027"/>
        <dbReference type="EC" id="2.7.1.160"/>
    </reaction>
</comment>
<dbReference type="SUPFAM" id="SSF56399">
    <property type="entry name" value="ADP-ribosylation"/>
    <property type="match status" value="1"/>
</dbReference>
<keyword evidence="9" id="KW-1185">Reference proteome</keyword>
<reference evidence="8 9" key="1">
    <citation type="journal article" date="2018" name="IMA Fungus">
        <title>IMA Genome-F 9: Draft genome sequence of Annulohypoxylon stygium, Aspergillus mulundensis, Berkeleyomyces basicola (syn. Thielaviopsis basicola), Ceratocystis smalleyi, two Cercospora beticola strains, Coleophoma cylindrospora, Fusarium fracticaudum, Phialophora cf. hyalina, and Morchella septimelata.</title>
        <authorList>
            <person name="Wingfield B.D."/>
            <person name="Bills G.F."/>
            <person name="Dong Y."/>
            <person name="Huang W."/>
            <person name="Nel W.J."/>
            <person name="Swalarsk-Parry B.S."/>
            <person name="Vaghefi N."/>
            <person name="Wilken P.M."/>
            <person name="An Z."/>
            <person name="de Beer Z.W."/>
            <person name="De Vos L."/>
            <person name="Chen L."/>
            <person name="Duong T.A."/>
            <person name="Gao Y."/>
            <person name="Hammerbacher A."/>
            <person name="Kikkert J.R."/>
            <person name="Li Y."/>
            <person name="Li H."/>
            <person name="Li K."/>
            <person name="Li Q."/>
            <person name="Liu X."/>
            <person name="Ma X."/>
            <person name="Naidoo K."/>
            <person name="Pethybridge S.J."/>
            <person name="Sun J."/>
            <person name="Steenkamp E.T."/>
            <person name="van der Nest M.A."/>
            <person name="van Wyk S."/>
            <person name="Wingfield M.J."/>
            <person name="Xiong C."/>
            <person name="Yue Q."/>
            <person name="Zhang X."/>
        </authorList>
    </citation>
    <scope>NUCLEOTIDE SEQUENCE [LARGE SCALE GENOMIC DNA]</scope>
    <source>
        <strain evidence="8 9">BP6252</strain>
    </source>
</reference>
<dbReference type="Gene3D" id="1.10.10.970">
    <property type="entry name" value="RNA 2'-phosphotransferase, Tpt1/KptA family, N-terminal domain"/>
    <property type="match status" value="1"/>
</dbReference>
<evidence type="ECO:0000256" key="7">
    <source>
        <dbReference type="SAM" id="MobiDB-lite"/>
    </source>
</evidence>
<feature type="compositionally biased region" description="Basic residues" evidence="7">
    <location>
        <begin position="15"/>
        <end position="25"/>
    </location>
</feature>
<dbReference type="STRING" id="1849047.A0A3D8RAY9"/>
<comment type="function">
    <text evidence="1">Catalyzes the last step of tRNA splicing, the transfer of the splice junction 2'-phosphate from ligated tRNA to NAD to produce ADP-ribose 1''-2'' cyclic phosphate.</text>
</comment>
<evidence type="ECO:0000256" key="4">
    <source>
        <dbReference type="ARBA" id="ARBA00022679"/>
    </source>
</evidence>
<accession>A0A3D8RAY9</accession>
<feature type="compositionally biased region" description="Basic residues" evidence="7">
    <location>
        <begin position="305"/>
        <end position="316"/>
    </location>
</feature>
<gene>
    <name evidence="8" type="ORF">BP6252_07651</name>
</gene>
<proteinExistence type="inferred from homology"/>
<dbReference type="InterPro" id="IPR002745">
    <property type="entry name" value="Ptrans_KptA/Tpt1"/>
</dbReference>
<evidence type="ECO:0000256" key="3">
    <source>
        <dbReference type="ARBA" id="ARBA00012007"/>
    </source>
</evidence>
<evidence type="ECO:0000256" key="6">
    <source>
        <dbReference type="ARBA" id="ARBA00047949"/>
    </source>
</evidence>
<organism evidence="8 9">
    <name type="scientific">Coleophoma cylindrospora</name>
    <dbReference type="NCBI Taxonomy" id="1849047"/>
    <lineage>
        <taxon>Eukaryota</taxon>
        <taxon>Fungi</taxon>
        <taxon>Dikarya</taxon>
        <taxon>Ascomycota</taxon>
        <taxon>Pezizomycotina</taxon>
        <taxon>Leotiomycetes</taxon>
        <taxon>Helotiales</taxon>
        <taxon>Dermateaceae</taxon>
        <taxon>Coleophoma</taxon>
    </lineage>
</organism>
<evidence type="ECO:0000256" key="2">
    <source>
        <dbReference type="ARBA" id="ARBA00009836"/>
    </source>
</evidence>
<feature type="compositionally biased region" description="Basic and acidic residues" evidence="7">
    <location>
        <begin position="324"/>
        <end position="339"/>
    </location>
</feature>
<dbReference type="InterPro" id="IPR042081">
    <property type="entry name" value="RNA_2'-PTrans_C"/>
</dbReference>
<dbReference type="Proteomes" id="UP000256645">
    <property type="component" value="Unassembled WGS sequence"/>
</dbReference>
<comment type="caution">
    <text evidence="8">The sequence shown here is derived from an EMBL/GenBank/DDBJ whole genome shotgun (WGS) entry which is preliminary data.</text>
</comment>
<sequence length="349" mass="38052">MADLEDQLERELHLGRRAPKAKKAGGGKGNHGANEMNREVAVSKALSKLLRHAAADAGLTLDPEGFARVDQVMAWPRLKSLKITFQDIQLAVQDNAKQRFSMKANPALSPAPSPTSTTPSDWVIRANQGHSISTVSSELLLTPLTPAAGNLPAVVVHGTYFAFYEQIVASGGLKKMGRNHIHFSTGIPGQDEGVKSGMRNDAELLIYIDIEKCFAESEVSETKALETAAAVNQDSNDAETSTKEGKGIKWWMSENGVVLTEGDEHGFVPTRFWKKVVARKEESNIGTLWEDGVQVKELPEEFKGRKAPMGKGRAPKAAKAAKLPKKEKAREKEDTKLDEEVADSNVVFE</sequence>
<dbReference type="PANTHER" id="PTHR12684:SF2">
    <property type="entry name" value="TRNA 2'-PHOSPHOTRANSFERASE 1"/>
    <property type="match status" value="1"/>
</dbReference>
<feature type="region of interest" description="Disordered" evidence="7">
    <location>
        <begin position="12"/>
        <end position="36"/>
    </location>
</feature>
<dbReference type="AlphaFoldDB" id="A0A3D8RAY9"/>
<comment type="similarity">
    <text evidence="2">Belongs to the KptA/TPT1 family.</text>
</comment>